<name>A0A812DYB2_ACAPH</name>
<evidence type="ECO:0000313" key="2">
    <source>
        <dbReference type="Proteomes" id="UP000597762"/>
    </source>
</evidence>
<dbReference type="AlphaFoldDB" id="A0A812DYB2"/>
<sequence length="318" mass="35398">MLVVTGCQVNMKMTAVNSSSVQIPGALILRISGSALFNIKHQTRQIFYFTFSTDKLFVSKQICDAHGITSPTSGENVLPNTGFLHAAADAISCHSVGDPTPPDDITIMVDATEPLNHNFLLQFFLKDIRMAQQDDTQVCSPSATTEVIQPITLGMVRVATSINPNRLMEMIEEGIPENCNKPRQFFQFCDGFLILYHDRIVPTISLLNQILQELHLAYQGIKQMCPRVEDSFFWLGCSSNRMAHSQSNATHPAPPNVPGIHIPEPRSGLFPVPWPQLLHGSIQEAHQVIDVKCPYQALIHITQISHQVAPLFSFLFRL</sequence>
<dbReference type="EMBL" id="CAHIKZ030004333">
    <property type="protein sequence ID" value="CAE1309707.1"/>
    <property type="molecule type" value="Genomic_DNA"/>
</dbReference>
<evidence type="ECO:0000313" key="1">
    <source>
        <dbReference type="EMBL" id="CAE1309707.1"/>
    </source>
</evidence>
<accession>A0A812DYB2</accession>
<dbReference type="OrthoDB" id="10655961at2759"/>
<keyword evidence="2" id="KW-1185">Reference proteome</keyword>
<proteinExistence type="predicted"/>
<gene>
    <name evidence="1" type="ORF">SPHA_61394</name>
</gene>
<organism evidence="1 2">
    <name type="scientific">Acanthosepion pharaonis</name>
    <name type="common">Pharaoh cuttlefish</name>
    <name type="synonym">Sepia pharaonis</name>
    <dbReference type="NCBI Taxonomy" id="158019"/>
    <lineage>
        <taxon>Eukaryota</taxon>
        <taxon>Metazoa</taxon>
        <taxon>Spiralia</taxon>
        <taxon>Lophotrochozoa</taxon>
        <taxon>Mollusca</taxon>
        <taxon>Cephalopoda</taxon>
        <taxon>Coleoidea</taxon>
        <taxon>Decapodiformes</taxon>
        <taxon>Sepiida</taxon>
        <taxon>Sepiina</taxon>
        <taxon>Sepiidae</taxon>
        <taxon>Acanthosepion</taxon>
    </lineage>
</organism>
<reference evidence="1" key="1">
    <citation type="submission" date="2021-01" db="EMBL/GenBank/DDBJ databases">
        <authorList>
            <person name="Li R."/>
            <person name="Bekaert M."/>
        </authorList>
    </citation>
    <scope>NUCLEOTIDE SEQUENCE</scope>
    <source>
        <strain evidence="1">Farmed</strain>
    </source>
</reference>
<dbReference type="Proteomes" id="UP000597762">
    <property type="component" value="Unassembled WGS sequence"/>
</dbReference>
<protein>
    <submittedName>
        <fullName evidence="1">Uncharacterized protein</fullName>
    </submittedName>
</protein>
<comment type="caution">
    <text evidence="1">The sequence shown here is derived from an EMBL/GenBank/DDBJ whole genome shotgun (WGS) entry which is preliminary data.</text>
</comment>